<evidence type="ECO:0000259" key="1">
    <source>
        <dbReference type="Pfam" id="PF13338"/>
    </source>
</evidence>
<name>A0A1G7MPG8_9PSEU</name>
<dbReference type="AlphaFoldDB" id="A0A1G7MPG8"/>
<reference evidence="3" key="1">
    <citation type="submission" date="2016-10" db="EMBL/GenBank/DDBJ databases">
        <authorList>
            <person name="Varghese N."/>
            <person name="Submissions S."/>
        </authorList>
    </citation>
    <scope>NUCLEOTIDE SEQUENCE [LARGE SCALE GENOMIC DNA]</scope>
    <source>
        <strain evidence="3">CGMCC 4.3506</strain>
    </source>
</reference>
<feature type="domain" description="AbiEi antitoxin N-terminal" evidence="1">
    <location>
        <begin position="9"/>
        <end position="49"/>
    </location>
</feature>
<organism evidence="2 3">
    <name type="scientific">Lentzea fradiae</name>
    <dbReference type="NCBI Taxonomy" id="200378"/>
    <lineage>
        <taxon>Bacteria</taxon>
        <taxon>Bacillati</taxon>
        <taxon>Actinomycetota</taxon>
        <taxon>Actinomycetes</taxon>
        <taxon>Pseudonocardiales</taxon>
        <taxon>Pseudonocardiaceae</taxon>
        <taxon>Lentzea</taxon>
    </lineage>
</organism>
<dbReference type="STRING" id="200378.SAMN05216553_102409"/>
<gene>
    <name evidence="2" type="ORF">SAMN05216553_102409</name>
</gene>
<dbReference type="EMBL" id="FNCC01000002">
    <property type="protein sequence ID" value="SDF62999.1"/>
    <property type="molecule type" value="Genomic_DNA"/>
</dbReference>
<dbReference type="InterPro" id="IPR025159">
    <property type="entry name" value="AbiEi_N"/>
</dbReference>
<evidence type="ECO:0000313" key="2">
    <source>
        <dbReference type="EMBL" id="SDF62999.1"/>
    </source>
</evidence>
<accession>A0A1G7MPG8</accession>
<evidence type="ECO:0000313" key="3">
    <source>
        <dbReference type="Proteomes" id="UP000199623"/>
    </source>
</evidence>
<dbReference type="Proteomes" id="UP000199623">
    <property type="component" value="Unassembled WGS sequence"/>
</dbReference>
<proteinExistence type="predicted"/>
<dbReference type="Pfam" id="PF13338">
    <property type="entry name" value="AbiEi_4"/>
    <property type="match status" value="1"/>
</dbReference>
<keyword evidence="3" id="KW-1185">Reference proteome</keyword>
<sequence length="334" mass="35783">MKLISGFTADQWGMVTAQQAKSLGISRSTLHRLETAGHLDRVRHGVYASTAAAITASRDQKAAWLALNPSTPAWERPLLDPDGGVLSHQAAINLHGLGELPADRMTFTTPRRRTSRDPDLWFKRAQLAETDVTLVDGLPATTVLRTICDLLDQHIDGSHIATIIREGVITNLVHLDDLTEAIGPYALRYGVRRPGDGLALLEHLLAEIGTSVEDLVTRPAPVFPHGHAVATALAAMLKDSHVSSHDFPRVANGLAEAAAQASHLRATLAESAARGMNASMTHAMLSALQKHKIPTIPPISNAILQILRNSTVPYINQTAQIAAGLGIRAPHEGS</sequence>
<protein>
    <submittedName>
        <fullName evidence="2">Transcriptional regulator, AbiEi antitoxin, Type IV TA system</fullName>
    </submittedName>
</protein>